<keyword evidence="2" id="KW-0812">Transmembrane</keyword>
<gene>
    <name evidence="3" type="ORF">DN730_00420</name>
</gene>
<name>A0A370UCM2_9GAMM</name>
<organism evidence="3 4">
    <name type="scientific">Marinomonas piezotolerans</name>
    <dbReference type="NCBI Taxonomy" id="2213058"/>
    <lineage>
        <taxon>Bacteria</taxon>
        <taxon>Pseudomonadati</taxon>
        <taxon>Pseudomonadota</taxon>
        <taxon>Gammaproteobacteria</taxon>
        <taxon>Oceanospirillales</taxon>
        <taxon>Oceanospirillaceae</taxon>
        <taxon>Marinomonas</taxon>
    </lineage>
</organism>
<feature type="transmembrane region" description="Helical" evidence="2">
    <location>
        <begin position="119"/>
        <end position="145"/>
    </location>
</feature>
<accession>A0A370UCM2</accession>
<dbReference type="OrthoDB" id="6103842at2"/>
<keyword evidence="2" id="KW-0472">Membrane</keyword>
<dbReference type="RefSeq" id="WP_115466143.1">
    <property type="nucleotide sequence ID" value="NZ_QKRA01000001.1"/>
</dbReference>
<feature type="transmembrane region" description="Helical" evidence="2">
    <location>
        <begin position="33"/>
        <end position="55"/>
    </location>
</feature>
<comment type="caution">
    <text evidence="3">The sequence shown here is derived from an EMBL/GenBank/DDBJ whole genome shotgun (WGS) entry which is preliminary data.</text>
</comment>
<proteinExistence type="predicted"/>
<evidence type="ECO:0000313" key="4">
    <source>
        <dbReference type="Proteomes" id="UP000254326"/>
    </source>
</evidence>
<reference evidence="3 4" key="1">
    <citation type="submission" date="2018-06" db="EMBL/GenBank/DDBJ databases">
        <title>Marinomonas sp. YLB-05 draft genome sequence.</title>
        <authorList>
            <person name="Yu L."/>
            <person name="Tang X."/>
        </authorList>
    </citation>
    <scope>NUCLEOTIDE SEQUENCE [LARGE SCALE GENOMIC DNA]</scope>
    <source>
        <strain evidence="3 4">YLB-05</strain>
    </source>
</reference>
<evidence type="ECO:0000313" key="3">
    <source>
        <dbReference type="EMBL" id="RDL45553.1"/>
    </source>
</evidence>
<protein>
    <recommendedName>
        <fullName evidence="5">Tripartite tricarboxylate transporter TctB family protein</fullName>
    </recommendedName>
</protein>
<evidence type="ECO:0008006" key="5">
    <source>
        <dbReference type="Google" id="ProtNLM"/>
    </source>
</evidence>
<feature type="transmembrane region" description="Helical" evidence="2">
    <location>
        <begin position="157"/>
        <end position="176"/>
    </location>
</feature>
<keyword evidence="4" id="KW-1185">Reference proteome</keyword>
<feature type="region of interest" description="Disordered" evidence="1">
    <location>
        <begin position="1"/>
        <end position="21"/>
    </location>
</feature>
<keyword evidence="2" id="KW-1133">Transmembrane helix</keyword>
<dbReference type="EMBL" id="QKRA01000001">
    <property type="protein sequence ID" value="RDL45553.1"/>
    <property type="molecule type" value="Genomic_DNA"/>
</dbReference>
<feature type="transmembrane region" description="Helical" evidence="2">
    <location>
        <begin position="61"/>
        <end position="81"/>
    </location>
</feature>
<feature type="transmembrane region" description="Helical" evidence="2">
    <location>
        <begin position="88"/>
        <end position="107"/>
    </location>
</feature>
<dbReference type="Proteomes" id="UP000254326">
    <property type="component" value="Unassembled WGS sequence"/>
</dbReference>
<sequence>MKTGVVMGRKSSSDMNSREMTDEMKEQSRTLPFYFAFFISCVVLLCLMTSEVRIFSDKGWYLQPMLGPAIGLTVMTILCFVKLLQGAMFFKYVSIASIVQYITRTVSAHRITFWAMGSFYVYVHALSVIGFLLSNLVLLLFMLFISKRLDRFWGPMAVLAAIGIVVVFRMVIGLWMDDVWLYSLLPDAASDFCNMYL</sequence>
<evidence type="ECO:0000256" key="2">
    <source>
        <dbReference type="SAM" id="Phobius"/>
    </source>
</evidence>
<evidence type="ECO:0000256" key="1">
    <source>
        <dbReference type="SAM" id="MobiDB-lite"/>
    </source>
</evidence>
<dbReference type="AlphaFoldDB" id="A0A370UCM2"/>